<sequence>MSLSLESTAFISNTMIPSQYTCDGLDSSPPLAWQDSSAQTRSYVLIVDDPDAPGGTWDHWVLFNIPAAVKQLPEGSVKPEGALDGKNSWGSLGYRGPCPPSGVHHYHFKLYALDSTLNLPSGVGKQAVMQAMKGHILGSTELIGLYRKG</sequence>
<dbReference type="PATRIC" id="fig|451.8.peg.2008"/>
<accession>A0A098GCK4</accession>
<dbReference type="EMBL" id="LN614830">
    <property type="protein sequence ID" value="CEG59725.1"/>
    <property type="molecule type" value="Genomic_DNA"/>
</dbReference>
<dbReference type="EMBL" id="FMVN01000023">
    <property type="protein sequence ID" value="SCY80828.1"/>
    <property type="molecule type" value="Genomic_DNA"/>
</dbReference>
<dbReference type="Proteomes" id="UP000032414">
    <property type="component" value="Chromosome I"/>
</dbReference>
<evidence type="ECO:0000313" key="2">
    <source>
        <dbReference type="EMBL" id="SCY80828.1"/>
    </source>
</evidence>
<dbReference type="PANTHER" id="PTHR30289:SF1">
    <property type="entry name" value="PEBP (PHOSPHATIDYLETHANOLAMINE-BINDING PROTEIN) FAMILY PROTEIN"/>
    <property type="match status" value="1"/>
</dbReference>
<dbReference type="PANTHER" id="PTHR30289">
    <property type="entry name" value="UNCHARACTERIZED PROTEIN YBCL-RELATED"/>
    <property type="match status" value="1"/>
</dbReference>
<evidence type="ECO:0000313" key="4">
    <source>
        <dbReference type="Proteomes" id="UP000182998"/>
    </source>
</evidence>
<dbReference type="SUPFAM" id="SSF49777">
    <property type="entry name" value="PEBP-like"/>
    <property type="match status" value="1"/>
</dbReference>
<dbReference type="InterPro" id="IPR005247">
    <property type="entry name" value="YbhB_YbcL/LppC-like"/>
</dbReference>
<reference evidence="1" key="1">
    <citation type="submission" date="2014-09" db="EMBL/GenBank/DDBJ databases">
        <authorList>
            <person name="GOMEZ-VALERO Laura"/>
        </authorList>
    </citation>
    <scope>NUCLEOTIDE SEQUENCE</scope>
    <source>
        <strain evidence="1">ATCC33218</strain>
    </source>
</reference>
<proteinExistence type="predicted"/>
<dbReference type="Proteomes" id="UP000182998">
    <property type="component" value="Unassembled WGS sequence"/>
</dbReference>
<dbReference type="AlphaFoldDB" id="A0A098GCK4"/>
<gene>
    <name evidence="1" type="ORF">LMI_0365</name>
    <name evidence="2" type="ORF">SAMN02982997_03002</name>
</gene>
<dbReference type="InterPro" id="IPR036610">
    <property type="entry name" value="PEBP-like_sf"/>
</dbReference>
<reference evidence="2 4" key="3">
    <citation type="submission" date="2016-10" db="EMBL/GenBank/DDBJ databases">
        <authorList>
            <person name="Varghese N."/>
            <person name="Submissions S."/>
        </authorList>
    </citation>
    <scope>NUCLEOTIDE SEQUENCE [LARGE SCALE GENOMIC DNA]</scope>
    <source>
        <strain evidence="2 4">ATCC 33218</strain>
    </source>
</reference>
<dbReference type="InterPro" id="IPR008914">
    <property type="entry name" value="PEBP"/>
</dbReference>
<protein>
    <recommendedName>
        <fullName evidence="5">Phosphatidylethanolamine-binding protein</fullName>
    </recommendedName>
</protein>
<dbReference type="HOGENOM" id="CLU_083918_3_2_6"/>
<keyword evidence="4" id="KW-1185">Reference proteome</keyword>
<evidence type="ECO:0000313" key="1">
    <source>
        <dbReference type="EMBL" id="CEG59725.1"/>
    </source>
</evidence>
<dbReference type="CDD" id="cd00865">
    <property type="entry name" value="PEBP_bact_arch"/>
    <property type="match status" value="1"/>
</dbReference>
<dbReference type="Pfam" id="PF01161">
    <property type="entry name" value="PBP"/>
    <property type="match status" value="1"/>
</dbReference>
<name>A0A098GCK4_LEGMI</name>
<evidence type="ECO:0000313" key="3">
    <source>
        <dbReference type="Proteomes" id="UP000032414"/>
    </source>
</evidence>
<reference evidence="3" key="2">
    <citation type="submission" date="2014-09" db="EMBL/GenBank/DDBJ databases">
        <authorList>
            <person name="Gomez-Valero L."/>
        </authorList>
    </citation>
    <scope>NUCLEOTIDE SEQUENCE [LARGE SCALE GENOMIC DNA]</scope>
    <source>
        <strain evidence="3">ATCC33218</strain>
    </source>
</reference>
<dbReference type="NCBIfam" id="TIGR00481">
    <property type="entry name" value="YbhB/YbcL family Raf kinase inhibitor-like protein"/>
    <property type="match status" value="1"/>
</dbReference>
<dbReference type="KEGG" id="tmc:LMI_0365"/>
<dbReference type="RefSeq" id="WP_082050685.1">
    <property type="nucleotide sequence ID" value="NZ_FMVN01000023.1"/>
</dbReference>
<evidence type="ECO:0008006" key="5">
    <source>
        <dbReference type="Google" id="ProtNLM"/>
    </source>
</evidence>
<dbReference type="Gene3D" id="3.90.280.10">
    <property type="entry name" value="PEBP-like"/>
    <property type="match status" value="1"/>
</dbReference>
<organism evidence="1 3">
    <name type="scientific">Legionella micdadei</name>
    <name type="common">Tatlockia micdadei</name>
    <dbReference type="NCBI Taxonomy" id="451"/>
    <lineage>
        <taxon>Bacteria</taxon>
        <taxon>Pseudomonadati</taxon>
        <taxon>Pseudomonadota</taxon>
        <taxon>Gammaproteobacteria</taxon>
        <taxon>Legionellales</taxon>
        <taxon>Legionellaceae</taxon>
        <taxon>Legionella</taxon>
    </lineage>
</organism>
<dbReference type="OrthoDB" id="9797506at2"/>